<feature type="coiled-coil region" evidence="8">
    <location>
        <begin position="516"/>
        <end position="550"/>
    </location>
</feature>
<evidence type="ECO:0000313" key="11">
    <source>
        <dbReference type="Proteomes" id="UP001162156"/>
    </source>
</evidence>
<protein>
    <recommendedName>
        <fullName evidence="12">Centrosomal protein of 290 kDa</fullName>
    </recommendedName>
</protein>
<dbReference type="GO" id="GO:0034451">
    <property type="term" value="C:centriolar satellite"/>
    <property type="evidence" value="ECO:0007669"/>
    <property type="project" value="TreeGrafter"/>
</dbReference>
<evidence type="ECO:0000256" key="5">
    <source>
        <dbReference type="ARBA" id="ARBA00023054"/>
    </source>
</evidence>
<evidence type="ECO:0000256" key="2">
    <source>
        <dbReference type="ARBA" id="ARBA00004300"/>
    </source>
</evidence>
<feature type="compositionally biased region" description="Basic and acidic residues" evidence="9">
    <location>
        <begin position="75"/>
        <end position="89"/>
    </location>
</feature>
<dbReference type="GO" id="GO:0035869">
    <property type="term" value="C:ciliary transition zone"/>
    <property type="evidence" value="ECO:0007669"/>
    <property type="project" value="TreeGrafter"/>
</dbReference>
<feature type="coiled-coil region" evidence="8">
    <location>
        <begin position="1433"/>
        <end position="1485"/>
    </location>
</feature>
<evidence type="ECO:0000256" key="4">
    <source>
        <dbReference type="ARBA" id="ARBA00022794"/>
    </source>
</evidence>
<keyword evidence="11" id="KW-1185">Reference proteome</keyword>
<feature type="coiled-coil region" evidence="8">
    <location>
        <begin position="176"/>
        <end position="210"/>
    </location>
</feature>
<evidence type="ECO:0000256" key="6">
    <source>
        <dbReference type="ARBA" id="ARBA00023212"/>
    </source>
</evidence>
<keyword evidence="3" id="KW-0963">Cytoplasm</keyword>
<feature type="coiled-coil region" evidence="8">
    <location>
        <begin position="1233"/>
        <end position="1294"/>
    </location>
</feature>
<feature type="compositionally biased region" description="Polar residues" evidence="9">
    <location>
        <begin position="145"/>
        <end position="159"/>
    </location>
</feature>
<feature type="coiled-coil region" evidence="8">
    <location>
        <begin position="1527"/>
        <end position="1651"/>
    </location>
</feature>
<feature type="coiled-coil region" evidence="8">
    <location>
        <begin position="715"/>
        <end position="962"/>
    </location>
</feature>
<name>A0AAV8ZRB0_9CUCU</name>
<keyword evidence="6" id="KW-0206">Cytoskeleton</keyword>
<evidence type="ECO:0000256" key="9">
    <source>
        <dbReference type="SAM" id="MobiDB-lite"/>
    </source>
</evidence>
<evidence type="ECO:0000256" key="1">
    <source>
        <dbReference type="ARBA" id="ARBA00004120"/>
    </source>
</evidence>
<dbReference type="PANTHER" id="PTHR18879:SF20">
    <property type="entry name" value="CENTROSOMAL PROTEIN OF 290 KDA"/>
    <property type="match status" value="1"/>
</dbReference>
<dbReference type="EMBL" id="JANEYF010000761">
    <property type="protein sequence ID" value="KAJ8968110.1"/>
    <property type="molecule type" value="Genomic_DNA"/>
</dbReference>
<keyword evidence="7" id="KW-0966">Cell projection</keyword>
<gene>
    <name evidence="10" type="ORF">NQ314_002465</name>
</gene>
<feature type="region of interest" description="Disordered" evidence="9">
    <location>
        <begin position="75"/>
        <end position="95"/>
    </location>
</feature>
<proteinExistence type="predicted"/>
<organism evidence="10 11">
    <name type="scientific">Rhamnusium bicolor</name>
    <dbReference type="NCBI Taxonomy" id="1586634"/>
    <lineage>
        <taxon>Eukaryota</taxon>
        <taxon>Metazoa</taxon>
        <taxon>Ecdysozoa</taxon>
        <taxon>Arthropoda</taxon>
        <taxon>Hexapoda</taxon>
        <taxon>Insecta</taxon>
        <taxon>Pterygota</taxon>
        <taxon>Neoptera</taxon>
        <taxon>Endopterygota</taxon>
        <taxon>Coleoptera</taxon>
        <taxon>Polyphaga</taxon>
        <taxon>Cucujiformia</taxon>
        <taxon>Chrysomeloidea</taxon>
        <taxon>Cerambycidae</taxon>
        <taxon>Lepturinae</taxon>
        <taxon>Rhagiini</taxon>
        <taxon>Rhamnusium</taxon>
    </lineage>
</organism>
<feature type="coiled-coil region" evidence="8">
    <location>
        <begin position="1676"/>
        <end position="1787"/>
    </location>
</feature>
<sequence>MDWKYILSLTPEDLNDEEKDELYTTVTWFDCDNEEINVEKCKALLKVSQEILKYKGEQVETLLHELEEVAIRQGEEEARRLESDTDARSSRSRNSIEYENLEQKYMELRAKHKKVSKNNEKYVAEIDKLNNKIRHLEHENRRLQNEIQSGPQGAGSSESDVSETIRDQQKELVETIHSKNKQISDLLQDIEEVEKDNFVLRNKLSNVRDELATATKEMVTMTEILKAKDTALEENQESFQKVSDQYEKILDQKDAEIKELKSSVHQTSVHSSLSSLPNDEMERSQINALQRILSERENQLIEVQTQLQIATREMEESTEIMKKLKFEREQDANKIKEFNESVKDLKKQVKGAHQRCQNLQEEVAYAEKCAASKEEELKIILGKLRENGQIDLVVKIEELQELKSDNRIKEKQIINLVRTSNKLQDNCDLLEKENMFLRSKPVYDNCSVEVAIDLRLKEENKALVDENEALRKGMHEILNSINVKKGSTLNEIKSETFEQLLRALDVKHISGWYHPAMRLQAELHNLEGINAELREQLRETKIEVQTYRSIEDKTESDHLIKTIPEPAEAEEKVISDQADFAEDDNLEHQSITIERLPVKDLTSQDHIQEVMVEQFKKILEKSRLILDKDDIIIHFEKELHVIRQQIIMLFNEVLNDKTKLEELVKSMEGSLKNLGDEYEMSEAKLKVLAEDEAGQDKFKKIEEVVSENVLMNRKVRFLQMETTRLNLKIENLNNDIRTYQTTYTKNIAELSRANKTMENNLRILKNLNEISVDFEVFKETQKNLDDMTIKYRELTSNVKKQNEAKDTEFKMMEESQKNLEKDKAELKNKLFEVLSKVALQSIENVDEKVQKLSQKLAECEVSEITERQRANHTNNLYELVKEQLNKSEERFQEYTKYNEDLLKKNLILQEQLKEAEDNLCNYIDRGLYKQLQTTNNDLLKQNETLETLRSKLEEDLKLAKESFNTQQMWNNCKEQELLNLRHQIVDLVSSSDEKIIIAQLNSDLLYCRQSENIYKAHLEEAVEELKITKDKSESSNAKYEQEKMEAMERESQMTKRIGTLQNLLTKQKQQYLGCAPLYCEEIYLDNLRTINKEKHETFLNLYKARMLENETEILREQLEIELQNLVTQKQIIAEGDKEEFKKVLNWMNEKKTLQLNELRYKRQSEFKEIQLQHFMERVKMQDEQISKLNEELLLWQKDFDADLSSKESTTIQGTKEVVKPPPPVLKIMKSAEVQTIEVVLKRTENKLEEANQISNLKSEVLKIREETEEKERNINQLKNKITELEMTISLFRKQIGDKQSQIMFYERHILELQNKKDEIHTGGAGGDNIGVGLEANKSNEEVIALKASLKSLQDNLKSREEEIIKYQTLLKVDRDKHSLAAARLQEELQILQKVLAEEKQKGLRMEETFAKSRPNRAAIEQYMTQVHALEKHTAELHTKITSLEAQLQSSRQEAVRWRSLANDRLDAMEELRDSLEEQHKNELSIYKTDSEKLKELGNDEKNKLKQLITKHRSECTNHLDADIEKLVKEKDEKIHELTIKLRQTKNEAKRVHVAENLDSDSSPKVNDLEASNELLLKENDLLKKRYEQLLNKERSAKEEIRDLKAQLLRKPNATRTDRTEKSIKDQLQRKIATLENEIVDLKQNLSEQMSINDAHRVQASEDFDKWKKMKHWQQSSEKLKNKLKERDGEYEKLQQTCAGYRLLIERLEREKHNLENRIKSLKSSNVNVVNSREMDVLKIENMKLMADIEAMNSRLEMQQHHSGGLGAAMMQEKLEGQERKIAILELTAKVSGLAIKLCSKLFENLC</sequence>
<evidence type="ECO:0000313" key="10">
    <source>
        <dbReference type="EMBL" id="KAJ8968110.1"/>
    </source>
</evidence>
<feature type="coiled-coil region" evidence="8">
    <location>
        <begin position="1335"/>
        <end position="1401"/>
    </location>
</feature>
<dbReference type="GO" id="GO:0097711">
    <property type="term" value="P:ciliary basal body-plasma membrane docking"/>
    <property type="evidence" value="ECO:0007669"/>
    <property type="project" value="TreeGrafter"/>
</dbReference>
<evidence type="ECO:0000256" key="7">
    <source>
        <dbReference type="ARBA" id="ARBA00023273"/>
    </source>
</evidence>
<evidence type="ECO:0000256" key="8">
    <source>
        <dbReference type="SAM" id="Coils"/>
    </source>
</evidence>
<dbReference type="PANTHER" id="PTHR18879">
    <property type="entry name" value="CENTROSOMAL PROTEIN OF 290 KDA"/>
    <property type="match status" value="1"/>
</dbReference>
<feature type="coiled-coil region" evidence="8">
    <location>
        <begin position="243"/>
        <end position="440"/>
    </location>
</feature>
<feature type="region of interest" description="Disordered" evidence="9">
    <location>
        <begin position="144"/>
        <end position="164"/>
    </location>
</feature>
<dbReference type="Proteomes" id="UP001162156">
    <property type="component" value="Unassembled WGS sequence"/>
</dbReference>
<comment type="caution">
    <text evidence="10">The sequence shown here is derived from an EMBL/GenBank/DDBJ whole genome shotgun (WGS) entry which is preliminary data.</text>
</comment>
<keyword evidence="4" id="KW-0970">Cilium biogenesis/degradation</keyword>
<comment type="subcellular location">
    <subcellularLocation>
        <location evidence="1">Cytoplasm</location>
        <location evidence="1">Cytoskeleton</location>
        <location evidence="1">Cilium basal body</location>
    </subcellularLocation>
    <subcellularLocation>
        <location evidence="2">Cytoplasm</location>
        <location evidence="2">Cytoskeleton</location>
        <location evidence="2">Microtubule organizing center</location>
        <location evidence="2">Centrosome</location>
    </subcellularLocation>
</comment>
<evidence type="ECO:0008006" key="12">
    <source>
        <dbReference type="Google" id="ProtNLM"/>
    </source>
</evidence>
<keyword evidence="5 8" id="KW-0175">Coiled coil</keyword>
<feature type="coiled-coil region" evidence="8">
    <location>
        <begin position="1015"/>
        <end position="1056"/>
    </location>
</feature>
<accession>A0AAV8ZRB0</accession>
<dbReference type="GO" id="GO:1905515">
    <property type="term" value="P:non-motile cilium assembly"/>
    <property type="evidence" value="ECO:0007669"/>
    <property type="project" value="TreeGrafter"/>
</dbReference>
<dbReference type="GO" id="GO:1905349">
    <property type="term" value="P:ciliary transition zone assembly"/>
    <property type="evidence" value="ECO:0007669"/>
    <property type="project" value="TreeGrafter"/>
</dbReference>
<dbReference type="InterPro" id="IPR026201">
    <property type="entry name" value="Cep290"/>
</dbReference>
<reference evidence="10" key="1">
    <citation type="journal article" date="2023" name="Insect Mol. Biol.">
        <title>Genome sequencing provides insights into the evolution of gene families encoding plant cell wall-degrading enzymes in longhorned beetles.</title>
        <authorList>
            <person name="Shin N.R."/>
            <person name="Okamura Y."/>
            <person name="Kirsch R."/>
            <person name="Pauchet Y."/>
        </authorList>
    </citation>
    <scope>NUCLEOTIDE SEQUENCE</scope>
    <source>
        <strain evidence="10">RBIC_L_NR</strain>
    </source>
</reference>
<evidence type="ECO:0000256" key="3">
    <source>
        <dbReference type="ARBA" id="ARBA00022490"/>
    </source>
</evidence>
<feature type="coiled-coil region" evidence="8">
    <location>
        <begin position="657"/>
        <end position="691"/>
    </location>
</feature>